<evidence type="ECO:0000313" key="11">
    <source>
        <dbReference type="Proteomes" id="UP000184295"/>
    </source>
</evidence>
<dbReference type="GO" id="GO:0009103">
    <property type="term" value="P:lipopolysaccharide biosynthetic process"/>
    <property type="evidence" value="ECO:0007669"/>
    <property type="project" value="TreeGrafter"/>
</dbReference>
<reference evidence="11" key="1">
    <citation type="submission" date="2016-11" db="EMBL/GenBank/DDBJ databases">
        <authorList>
            <person name="Varghese N."/>
            <person name="Submissions S."/>
        </authorList>
    </citation>
    <scope>NUCLEOTIDE SEQUENCE [LARGE SCALE GENOMIC DNA]</scope>
    <source>
        <strain evidence="11">DSM 19514</strain>
    </source>
</reference>
<comment type="subcellular location">
    <subcellularLocation>
        <location evidence="1">Cell membrane</location>
        <topology evidence="1">Multi-pass membrane protein</topology>
    </subcellularLocation>
</comment>
<dbReference type="AlphaFoldDB" id="A0A1M4VAN1"/>
<keyword evidence="7" id="KW-0460">Magnesium</keyword>
<feature type="transmembrane region" description="Helical" evidence="9">
    <location>
        <begin position="133"/>
        <end position="151"/>
    </location>
</feature>
<feature type="region of interest" description="Disordered" evidence="8">
    <location>
        <begin position="375"/>
        <end position="411"/>
    </location>
</feature>
<evidence type="ECO:0000256" key="3">
    <source>
        <dbReference type="ARBA" id="ARBA00022679"/>
    </source>
</evidence>
<feature type="transmembrane region" description="Helical" evidence="9">
    <location>
        <begin position="79"/>
        <end position="95"/>
    </location>
</feature>
<dbReference type="CDD" id="cd06853">
    <property type="entry name" value="GT_WecA_like"/>
    <property type="match status" value="1"/>
</dbReference>
<feature type="transmembrane region" description="Helical" evidence="9">
    <location>
        <begin position="254"/>
        <end position="279"/>
    </location>
</feature>
<feature type="binding site" evidence="7">
    <location>
        <position position="225"/>
    </location>
    <ligand>
        <name>Mg(2+)</name>
        <dbReference type="ChEBI" id="CHEBI:18420"/>
    </ligand>
</feature>
<name>A0A1M4VAN1_9ACTN</name>
<evidence type="ECO:0000256" key="9">
    <source>
        <dbReference type="SAM" id="Phobius"/>
    </source>
</evidence>
<gene>
    <name evidence="10" type="ORF">SAMN02745225_01250</name>
</gene>
<dbReference type="EMBL" id="FQUL01000015">
    <property type="protein sequence ID" value="SHE66014.1"/>
    <property type="molecule type" value="Genomic_DNA"/>
</dbReference>
<organism evidence="10 11">
    <name type="scientific">Ferrithrix thermotolerans DSM 19514</name>
    <dbReference type="NCBI Taxonomy" id="1121881"/>
    <lineage>
        <taxon>Bacteria</taxon>
        <taxon>Bacillati</taxon>
        <taxon>Actinomycetota</taxon>
        <taxon>Acidimicrobiia</taxon>
        <taxon>Acidimicrobiales</taxon>
        <taxon>Acidimicrobiaceae</taxon>
        <taxon>Ferrithrix</taxon>
    </lineage>
</organism>
<dbReference type="Pfam" id="PF00953">
    <property type="entry name" value="Glycos_transf_4"/>
    <property type="match status" value="1"/>
</dbReference>
<dbReference type="OrthoDB" id="9783652at2"/>
<evidence type="ECO:0000256" key="4">
    <source>
        <dbReference type="ARBA" id="ARBA00022692"/>
    </source>
</evidence>
<evidence type="ECO:0000256" key="8">
    <source>
        <dbReference type="SAM" id="MobiDB-lite"/>
    </source>
</evidence>
<evidence type="ECO:0000313" key="10">
    <source>
        <dbReference type="EMBL" id="SHE66014.1"/>
    </source>
</evidence>
<feature type="transmembrane region" description="Helical" evidence="9">
    <location>
        <begin position="221"/>
        <end position="242"/>
    </location>
</feature>
<feature type="transmembrane region" description="Helical" evidence="9">
    <location>
        <begin position="336"/>
        <end position="353"/>
    </location>
</feature>
<feature type="transmembrane region" description="Helical" evidence="9">
    <location>
        <begin position="6"/>
        <end position="25"/>
    </location>
</feature>
<dbReference type="GO" id="GO:0044038">
    <property type="term" value="P:cell wall macromolecule biosynthetic process"/>
    <property type="evidence" value="ECO:0007669"/>
    <property type="project" value="TreeGrafter"/>
</dbReference>
<dbReference type="STRING" id="1121881.SAMN02745225_01250"/>
<evidence type="ECO:0000256" key="7">
    <source>
        <dbReference type="PIRSR" id="PIRSR600715-1"/>
    </source>
</evidence>
<keyword evidence="3 10" id="KW-0808">Transferase</keyword>
<keyword evidence="2" id="KW-1003">Cell membrane</keyword>
<evidence type="ECO:0000256" key="2">
    <source>
        <dbReference type="ARBA" id="ARBA00022475"/>
    </source>
</evidence>
<dbReference type="PANTHER" id="PTHR22926:SF3">
    <property type="entry name" value="UNDECAPRENYL-PHOSPHATE ALPHA-N-ACETYLGLUCOSAMINYL 1-PHOSPHATE TRANSFERASE"/>
    <property type="match status" value="1"/>
</dbReference>
<keyword evidence="5 9" id="KW-1133">Transmembrane helix</keyword>
<evidence type="ECO:0000256" key="1">
    <source>
        <dbReference type="ARBA" id="ARBA00004651"/>
    </source>
</evidence>
<dbReference type="PROSITE" id="PS01348">
    <property type="entry name" value="MRAY_2"/>
    <property type="match status" value="1"/>
</dbReference>
<keyword evidence="11" id="KW-1185">Reference proteome</keyword>
<feature type="transmembrane region" description="Helical" evidence="9">
    <location>
        <begin position="195"/>
        <end position="214"/>
    </location>
</feature>
<dbReference type="GO" id="GO:0016780">
    <property type="term" value="F:phosphotransferase activity, for other substituted phosphate groups"/>
    <property type="evidence" value="ECO:0007669"/>
    <property type="project" value="InterPro"/>
</dbReference>
<comment type="cofactor">
    <cofactor evidence="7">
        <name>Mg(2+)</name>
        <dbReference type="ChEBI" id="CHEBI:18420"/>
    </cofactor>
</comment>
<protein>
    <submittedName>
        <fullName evidence="10">UDP-GlcNAc:undecaprenyl-phosphate GlcNAc-1-phosphate transferase</fullName>
    </submittedName>
</protein>
<dbReference type="InterPro" id="IPR018480">
    <property type="entry name" value="PNAcMuramoyl-5peptid_Trfase_CS"/>
</dbReference>
<dbReference type="GO" id="GO:0005886">
    <property type="term" value="C:plasma membrane"/>
    <property type="evidence" value="ECO:0007669"/>
    <property type="project" value="UniProtKB-SubCell"/>
</dbReference>
<dbReference type="PANTHER" id="PTHR22926">
    <property type="entry name" value="PHOSPHO-N-ACETYLMURAMOYL-PENTAPEPTIDE-TRANSFERASE"/>
    <property type="match status" value="1"/>
</dbReference>
<dbReference type="GO" id="GO:0046872">
    <property type="term" value="F:metal ion binding"/>
    <property type="evidence" value="ECO:0007669"/>
    <property type="project" value="UniProtKB-KW"/>
</dbReference>
<feature type="transmembrane region" description="Helical" evidence="9">
    <location>
        <begin position="311"/>
        <end position="330"/>
    </location>
</feature>
<sequence length="411" mass="43408">MDYVSVAVVAALVTYSSTFIVRKGSQRLGFVVKPGGRMIHTQPTPTLGGVAMFVGFIVAMAVARLLPGLGGVFTGSSEPLGVALAGLVIVVVGALDDIFDVSAPAKLAGQILSSSVLWVFGVTMFWFKLPFAGIVVLSASLTPLLTAFWVVAMENAVNLIDGLDGLAAGIVAIASLAFGVYSLKLQSSGQLPPTSLGPLVAFLAFGICVGFLPHNMHRAKIFMGDTGAMFLGLLMAASTSVVGGRTSNVADQTFFFFAPLVIPFVILGVPMLDMVFAVIRRTARRTKVSSPDKEHLHHRLMQMGHGHSRSVIILWGWTSVLALVALVPTFVSETKAIVPAVIVLIAVILWIMLHPSSSTGALHAKASWLQKRSLQRNSQKKAGHGNYFPDLSAGDSESAASVSGEARRLDT</sequence>
<keyword evidence="6 9" id="KW-0472">Membrane</keyword>
<feature type="transmembrane region" description="Helical" evidence="9">
    <location>
        <begin position="107"/>
        <end position="127"/>
    </location>
</feature>
<dbReference type="GO" id="GO:0071555">
    <property type="term" value="P:cell wall organization"/>
    <property type="evidence" value="ECO:0007669"/>
    <property type="project" value="TreeGrafter"/>
</dbReference>
<accession>A0A1M4VAN1</accession>
<feature type="transmembrane region" description="Helical" evidence="9">
    <location>
        <begin position="46"/>
        <end position="67"/>
    </location>
</feature>
<evidence type="ECO:0000256" key="6">
    <source>
        <dbReference type="ARBA" id="ARBA00023136"/>
    </source>
</evidence>
<proteinExistence type="predicted"/>
<keyword evidence="7" id="KW-0479">Metal-binding</keyword>
<dbReference type="Proteomes" id="UP000184295">
    <property type="component" value="Unassembled WGS sequence"/>
</dbReference>
<evidence type="ECO:0000256" key="5">
    <source>
        <dbReference type="ARBA" id="ARBA00022989"/>
    </source>
</evidence>
<feature type="transmembrane region" description="Helical" evidence="9">
    <location>
        <begin position="163"/>
        <end position="183"/>
    </location>
</feature>
<keyword evidence="4 9" id="KW-0812">Transmembrane</keyword>
<feature type="binding site" evidence="7">
    <location>
        <position position="158"/>
    </location>
    <ligand>
        <name>Mg(2+)</name>
        <dbReference type="ChEBI" id="CHEBI:18420"/>
    </ligand>
</feature>
<dbReference type="InterPro" id="IPR000715">
    <property type="entry name" value="Glycosyl_transferase_4"/>
</dbReference>